<dbReference type="Proteomes" id="UP000315003">
    <property type="component" value="Chromosome"/>
</dbReference>
<accession>A0A517SR36</accession>
<name>A0A517SR36_9BACT</name>
<proteinExistence type="predicted"/>
<keyword evidence="2" id="KW-0472">Membrane</keyword>
<dbReference type="AlphaFoldDB" id="A0A517SR36"/>
<evidence type="ECO:0000256" key="1">
    <source>
        <dbReference type="SAM" id="MobiDB-lite"/>
    </source>
</evidence>
<dbReference type="EMBL" id="CP036272">
    <property type="protein sequence ID" value="QDT58579.1"/>
    <property type="molecule type" value="Genomic_DNA"/>
</dbReference>
<keyword evidence="4" id="KW-1185">Reference proteome</keyword>
<feature type="region of interest" description="Disordered" evidence="1">
    <location>
        <begin position="243"/>
        <end position="262"/>
    </location>
</feature>
<dbReference type="OrthoDB" id="255785at2"/>
<organism evidence="3 4">
    <name type="scientific">Stieleria bergensis</name>
    <dbReference type="NCBI Taxonomy" id="2528025"/>
    <lineage>
        <taxon>Bacteria</taxon>
        <taxon>Pseudomonadati</taxon>
        <taxon>Planctomycetota</taxon>
        <taxon>Planctomycetia</taxon>
        <taxon>Pirellulales</taxon>
        <taxon>Pirellulaceae</taxon>
        <taxon>Stieleria</taxon>
    </lineage>
</organism>
<reference evidence="3 4" key="1">
    <citation type="submission" date="2019-02" db="EMBL/GenBank/DDBJ databases">
        <title>Deep-cultivation of Planctomycetes and their phenomic and genomic characterization uncovers novel biology.</title>
        <authorList>
            <person name="Wiegand S."/>
            <person name="Jogler M."/>
            <person name="Boedeker C."/>
            <person name="Pinto D."/>
            <person name="Vollmers J."/>
            <person name="Rivas-Marin E."/>
            <person name="Kohn T."/>
            <person name="Peeters S.H."/>
            <person name="Heuer A."/>
            <person name="Rast P."/>
            <person name="Oberbeckmann S."/>
            <person name="Bunk B."/>
            <person name="Jeske O."/>
            <person name="Meyerdierks A."/>
            <person name="Storesund J.E."/>
            <person name="Kallscheuer N."/>
            <person name="Luecker S."/>
            <person name="Lage O.M."/>
            <person name="Pohl T."/>
            <person name="Merkel B.J."/>
            <person name="Hornburger P."/>
            <person name="Mueller R.-W."/>
            <person name="Bruemmer F."/>
            <person name="Labrenz M."/>
            <person name="Spormann A.M."/>
            <person name="Op den Camp H."/>
            <person name="Overmann J."/>
            <person name="Amann R."/>
            <person name="Jetten M.S.M."/>
            <person name="Mascher T."/>
            <person name="Medema M.H."/>
            <person name="Devos D.P."/>
            <person name="Kaster A.-K."/>
            <person name="Ovreas L."/>
            <person name="Rohde M."/>
            <person name="Galperin M.Y."/>
            <person name="Jogler C."/>
        </authorList>
    </citation>
    <scope>NUCLEOTIDE SEQUENCE [LARGE SCALE GENOMIC DNA]</scope>
    <source>
        <strain evidence="3 4">SV_7m_r</strain>
    </source>
</reference>
<keyword evidence="2" id="KW-0812">Transmembrane</keyword>
<sequence>MKLRPENHRGMSSNTESRSGWNLLIPAVLAACGITLLGGCRNPNSTAAYPVAPGAMQPAQPAAGFPVMPAAPTFGQATRVPPPSTGSYAPTNPYNLPSNLPAQPASPVSTQIQPLGSTSYNQTTPNGWNAVGIVPTPSVMGTNPAGAVMPAGAVSPSVPFGGRAVQPANWSTQASPATNRIPPAMDNINRSSSLPGAMKAIDLTQSPPPPGYRSNGYQTNAYQAPGLVPAASLQPGPGFHRATGQGLQPVSPAGFNQPAHYNQPAAYSQPMIRQPSGFSTAGVPQAAEPGRVVATSGASPMPTTRSQPPAVQNPVRPLDSTQQLDWRRPNPQF</sequence>
<feature type="compositionally biased region" description="Polar residues" evidence="1">
    <location>
        <begin position="296"/>
        <end position="310"/>
    </location>
</feature>
<evidence type="ECO:0000256" key="2">
    <source>
        <dbReference type="SAM" id="Phobius"/>
    </source>
</evidence>
<feature type="transmembrane region" description="Helical" evidence="2">
    <location>
        <begin position="21"/>
        <end position="39"/>
    </location>
</feature>
<keyword evidence="2" id="KW-1133">Transmembrane helix</keyword>
<evidence type="ECO:0000313" key="4">
    <source>
        <dbReference type="Proteomes" id="UP000315003"/>
    </source>
</evidence>
<dbReference type="RefSeq" id="WP_145269839.1">
    <property type="nucleotide sequence ID" value="NZ_CP036272.1"/>
</dbReference>
<dbReference type="PROSITE" id="PS51257">
    <property type="entry name" value="PROKAR_LIPOPROTEIN"/>
    <property type="match status" value="1"/>
</dbReference>
<evidence type="ECO:0000313" key="3">
    <source>
        <dbReference type="EMBL" id="QDT58579.1"/>
    </source>
</evidence>
<gene>
    <name evidence="3" type="ORF">SV7mr_10720</name>
</gene>
<feature type="region of interest" description="Disordered" evidence="1">
    <location>
        <begin position="271"/>
        <end position="333"/>
    </location>
</feature>
<protein>
    <submittedName>
        <fullName evidence="3">Uncharacterized protein</fullName>
    </submittedName>
</protein>